<sequence>MEGLRGKAPTFEPTSQFLDRPDHRFYNRDEQMHFPKGIKEPLYIPPKPVTPIFRKLSKKKLKKNIRSPEHITARPPKTRSMRVKGNTKMVLNQEVLGSANMKKAKKSMSFRSYLLQQWYLLLKNFLRQTLALHPLLWNCA</sequence>
<dbReference type="EMBL" id="WIXP02000014">
    <property type="protein sequence ID" value="KAF6200106.1"/>
    <property type="molecule type" value="Genomic_DNA"/>
</dbReference>
<evidence type="ECO:0000256" key="1">
    <source>
        <dbReference type="SAM" id="MobiDB-lite"/>
    </source>
</evidence>
<proteinExistence type="predicted"/>
<evidence type="ECO:0000313" key="2">
    <source>
        <dbReference type="EMBL" id="KAF6200106.1"/>
    </source>
</evidence>
<dbReference type="AlphaFoldDB" id="A0A8S9WWE1"/>
<reference evidence="2" key="1">
    <citation type="journal article" date="2021" name="Mol. Ecol. Resour.">
        <title>Apolygus lucorum genome provides insights into omnivorousness and mesophyll feeding.</title>
        <authorList>
            <person name="Liu Y."/>
            <person name="Liu H."/>
            <person name="Wang H."/>
            <person name="Huang T."/>
            <person name="Liu B."/>
            <person name="Yang B."/>
            <person name="Yin L."/>
            <person name="Li B."/>
            <person name="Zhang Y."/>
            <person name="Zhang S."/>
            <person name="Jiang F."/>
            <person name="Zhang X."/>
            <person name="Ren Y."/>
            <person name="Wang B."/>
            <person name="Wang S."/>
            <person name="Lu Y."/>
            <person name="Wu K."/>
            <person name="Fan W."/>
            <person name="Wang G."/>
        </authorList>
    </citation>
    <scope>NUCLEOTIDE SEQUENCE</scope>
    <source>
        <strain evidence="2">12Hb</strain>
    </source>
</reference>
<comment type="caution">
    <text evidence="2">The sequence shown here is derived from an EMBL/GenBank/DDBJ whole genome shotgun (WGS) entry which is preliminary data.</text>
</comment>
<protein>
    <submittedName>
        <fullName evidence="2">Uncharacterized protein</fullName>
    </submittedName>
</protein>
<feature type="region of interest" description="Disordered" evidence="1">
    <location>
        <begin position="1"/>
        <end position="20"/>
    </location>
</feature>
<name>A0A8S9WWE1_APOLU</name>
<evidence type="ECO:0000313" key="3">
    <source>
        <dbReference type="Proteomes" id="UP000466442"/>
    </source>
</evidence>
<keyword evidence="3" id="KW-1185">Reference proteome</keyword>
<organism evidence="2 3">
    <name type="scientific">Apolygus lucorum</name>
    <name type="common">Small green plant bug</name>
    <name type="synonym">Lygocoris lucorum</name>
    <dbReference type="NCBI Taxonomy" id="248454"/>
    <lineage>
        <taxon>Eukaryota</taxon>
        <taxon>Metazoa</taxon>
        <taxon>Ecdysozoa</taxon>
        <taxon>Arthropoda</taxon>
        <taxon>Hexapoda</taxon>
        <taxon>Insecta</taxon>
        <taxon>Pterygota</taxon>
        <taxon>Neoptera</taxon>
        <taxon>Paraneoptera</taxon>
        <taxon>Hemiptera</taxon>
        <taxon>Heteroptera</taxon>
        <taxon>Panheteroptera</taxon>
        <taxon>Cimicomorpha</taxon>
        <taxon>Miridae</taxon>
        <taxon>Mirini</taxon>
        <taxon>Apolygus</taxon>
    </lineage>
</organism>
<accession>A0A8S9WWE1</accession>
<dbReference type="Proteomes" id="UP000466442">
    <property type="component" value="Unassembled WGS sequence"/>
</dbReference>
<gene>
    <name evidence="2" type="ORF">GE061_006407</name>
</gene>